<proteinExistence type="predicted"/>
<organism evidence="1 2">
    <name type="scientific">Candidatus Sulfotelmatobacter kueseliae</name>
    <dbReference type="NCBI Taxonomy" id="2042962"/>
    <lineage>
        <taxon>Bacteria</taxon>
        <taxon>Pseudomonadati</taxon>
        <taxon>Acidobacteriota</taxon>
        <taxon>Terriglobia</taxon>
        <taxon>Terriglobales</taxon>
        <taxon>Candidatus Korobacteraceae</taxon>
        <taxon>Candidatus Sulfotelmatobacter</taxon>
    </lineage>
</organism>
<dbReference type="SUPFAM" id="SSF49503">
    <property type="entry name" value="Cupredoxins"/>
    <property type="match status" value="1"/>
</dbReference>
<evidence type="ECO:0000313" key="1">
    <source>
        <dbReference type="EMBL" id="SPF39074.1"/>
    </source>
</evidence>
<name>A0A2U3KHC4_9BACT</name>
<dbReference type="Gene3D" id="2.60.40.1120">
    <property type="entry name" value="Carboxypeptidase-like, regulatory domain"/>
    <property type="match status" value="1"/>
</dbReference>
<reference evidence="2" key="1">
    <citation type="submission" date="2018-02" db="EMBL/GenBank/DDBJ databases">
        <authorList>
            <person name="Hausmann B."/>
        </authorList>
    </citation>
    <scope>NUCLEOTIDE SEQUENCE [LARGE SCALE GENOMIC DNA]</scope>
    <source>
        <strain evidence="2">Peat soil MAG SbA1</strain>
    </source>
</reference>
<gene>
    <name evidence="1" type="ORF">SBA1_240019</name>
</gene>
<dbReference type="OrthoDB" id="276873at2"/>
<sequence>MANTVVYLNNITAGKAMDLPEQRRHLDQQHCRYVPHILLVPENQALTMVSSDATLHTIHMDGAASFNLPFPFPGRPTSRVMSTPGLVHLRCNGGHIWMNAEMVVAPHPYYAVTDETGHFEFTDVPPETYQIVAWHEGWGLVGKEHAYDVLSGQSVQRPLFTEPRTWEQSVTVSPNQATTVDFVISNK</sequence>
<accession>A0A2U3KHC4</accession>
<protein>
    <recommendedName>
        <fullName evidence="3">Rhamnogalacturonan lyase domain-containing protein</fullName>
    </recommendedName>
</protein>
<evidence type="ECO:0008006" key="3">
    <source>
        <dbReference type="Google" id="ProtNLM"/>
    </source>
</evidence>
<dbReference type="AlphaFoldDB" id="A0A2U3KHC4"/>
<dbReference type="EMBL" id="OMOD01000116">
    <property type="protein sequence ID" value="SPF39074.1"/>
    <property type="molecule type" value="Genomic_DNA"/>
</dbReference>
<dbReference type="SUPFAM" id="SSF117074">
    <property type="entry name" value="Hypothetical protein PA1324"/>
    <property type="match status" value="1"/>
</dbReference>
<dbReference type="Proteomes" id="UP000238701">
    <property type="component" value="Unassembled WGS sequence"/>
</dbReference>
<evidence type="ECO:0000313" key="2">
    <source>
        <dbReference type="Proteomes" id="UP000238701"/>
    </source>
</evidence>
<dbReference type="InterPro" id="IPR008972">
    <property type="entry name" value="Cupredoxin"/>
</dbReference>